<gene>
    <name evidence="3" type="ORF">FJTKL_09745</name>
</gene>
<keyword evidence="2" id="KW-0472">Membrane</keyword>
<feature type="compositionally biased region" description="Pro residues" evidence="1">
    <location>
        <begin position="71"/>
        <end position="83"/>
    </location>
</feature>
<keyword evidence="2" id="KW-1133">Transmembrane helix</keyword>
<organism evidence="3 4">
    <name type="scientific">Diaporthe vaccinii</name>
    <dbReference type="NCBI Taxonomy" id="105482"/>
    <lineage>
        <taxon>Eukaryota</taxon>
        <taxon>Fungi</taxon>
        <taxon>Dikarya</taxon>
        <taxon>Ascomycota</taxon>
        <taxon>Pezizomycotina</taxon>
        <taxon>Sordariomycetes</taxon>
        <taxon>Sordariomycetidae</taxon>
        <taxon>Diaporthales</taxon>
        <taxon>Diaporthaceae</taxon>
        <taxon>Diaporthe</taxon>
        <taxon>Diaporthe eres species complex</taxon>
    </lineage>
</organism>
<reference evidence="3 4" key="1">
    <citation type="submission" date="2024-03" db="EMBL/GenBank/DDBJ databases">
        <title>A high-quality draft genome sequence of Diaporthe vaccinii, a causative agent of upright dieback and viscid rot disease in cranberry plants.</title>
        <authorList>
            <person name="Sarrasin M."/>
            <person name="Lang B.F."/>
            <person name="Burger G."/>
        </authorList>
    </citation>
    <scope>NUCLEOTIDE SEQUENCE [LARGE SCALE GENOMIC DNA]</scope>
    <source>
        <strain evidence="3 4">IS7</strain>
    </source>
</reference>
<dbReference type="EMBL" id="JBAWTH010000041">
    <property type="protein sequence ID" value="KAL2283697.1"/>
    <property type="molecule type" value="Genomic_DNA"/>
</dbReference>
<evidence type="ECO:0000313" key="4">
    <source>
        <dbReference type="Proteomes" id="UP001600888"/>
    </source>
</evidence>
<comment type="caution">
    <text evidence="3">The sequence shown here is derived from an EMBL/GenBank/DDBJ whole genome shotgun (WGS) entry which is preliminary data.</text>
</comment>
<feature type="transmembrane region" description="Helical" evidence="2">
    <location>
        <begin position="34"/>
        <end position="56"/>
    </location>
</feature>
<evidence type="ECO:0000313" key="3">
    <source>
        <dbReference type="EMBL" id="KAL2283697.1"/>
    </source>
</evidence>
<sequence>MAPLFNTTIVCNTTTTCAVALDKIQERYEDAERLSYILVALLGIVFLLFICSPLIFNLPREIDNNYETSRAPPPNPFPSPPTPENDGVEMHDLGEAREIPSPGQFVIDEESPNTTQSSLPHPTHFRKVKLDGESFHVNNSDATLLAQTGVFRGAGDEQKLARRCVEDESPAPSTVGEGEYEGTPREGRIGTAV</sequence>
<keyword evidence="2" id="KW-0812">Transmembrane</keyword>
<evidence type="ECO:0000256" key="2">
    <source>
        <dbReference type="SAM" id="Phobius"/>
    </source>
</evidence>
<keyword evidence="4" id="KW-1185">Reference proteome</keyword>
<feature type="compositionally biased region" description="Basic and acidic residues" evidence="1">
    <location>
        <begin position="182"/>
        <end position="193"/>
    </location>
</feature>
<dbReference type="Proteomes" id="UP001600888">
    <property type="component" value="Unassembled WGS sequence"/>
</dbReference>
<name>A0ABR4EMM7_9PEZI</name>
<accession>A0ABR4EMM7</accession>
<feature type="region of interest" description="Disordered" evidence="1">
    <location>
        <begin position="67"/>
        <end position="89"/>
    </location>
</feature>
<proteinExistence type="predicted"/>
<feature type="region of interest" description="Disordered" evidence="1">
    <location>
        <begin position="165"/>
        <end position="193"/>
    </location>
</feature>
<evidence type="ECO:0000256" key="1">
    <source>
        <dbReference type="SAM" id="MobiDB-lite"/>
    </source>
</evidence>
<protein>
    <submittedName>
        <fullName evidence="3">Uncharacterized protein</fullName>
    </submittedName>
</protein>